<gene>
    <name evidence="2" type="ORF">DEO72_LG10g1035</name>
</gene>
<dbReference type="PANTHER" id="PTHR47262:SF1">
    <property type="entry name" value="OS02G0132600 PROTEIN"/>
    <property type="match status" value="1"/>
</dbReference>
<evidence type="ECO:0000313" key="3">
    <source>
        <dbReference type="Proteomes" id="UP000501690"/>
    </source>
</evidence>
<reference evidence="2 3" key="1">
    <citation type="submission" date="2019-04" db="EMBL/GenBank/DDBJ databases">
        <title>An improved genome assembly and genetic linkage map for asparagus bean, Vigna unguiculata ssp. sesquipedialis.</title>
        <authorList>
            <person name="Xia Q."/>
            <person name="Zhang R."/>
            <person name="Dong Y."/>
        </authorList>
    </citation>
    <scope>NUCLEOTIDE SEQUENCE [LARGE SCALE GENOMIC DNA]</scope>
    <source>
        <tissue evidence="2">Leaf</tissue>
    </source>
</reference>
<dbReference type="PANTHER" id="PTHR47262">
    <property type="entry name" value="OS02G0132600 PROTEIN"/>
    <property type="match status" value="1"/>
</dbReference>
<protein>
    <submittedName>
        <fullName evidence="2">Uncharacterized protein</fullName>
    </submittedName>
</protein>
<keyword evidence="3" id="KW-1185">Reference proteome</keyword>
<evidence type="ECO:0000256" key="1">
    <source>
        <dbReference type="SAM" id="MobiDB-lite"/>
    </source>
</evidence>
<proteinExistence type="predicted"/>
<dbReference type="Gene3D" id="1.25.40.10">
    <property type="entry name" value="Tetratricopeptide repeat domain"/>
    <property type="match status" value="1"/>
</dbReference>
<evidence type="ECO:0000313" key="2">
    <source>
        <dbReference type="EMBL" id="QCE09812.1"/>
    </source>
</evidence>
<organism evidence="2 3">
    <name type="scientific">Vigna unguiculata</name>
    <name type="common">Cowpea</name>
    <dbReference type="NCBI Taxonomy" id="3917"/>
    <lineage>
        <taxon>Eukaryota</taxon>
        <taxon>Viridiplantae</taxon>
        <taxon>Streptophyta</taxon>
        <taxon>Embryophyta</taxon>
        <taxon>Tracheophyta</taxon>
        <taxon>Spermatophyta</taxon>
        <taxon>Magnoliopsida</taxon>
        <taxon>eudicotyledons</taxon>
        <taxon>Gunneridae</taxon>
        <taxon>Pentapetalae</taxon>
        <taxon>rosids</taxon>
        <taxon>fabids</taxon>
        <taxon>Fabales</taxon>
        <taxon>Fabaceae</taxon>
        <taxon>Papilionoideae</taxon>
        <taxon>50 kb inversion clade</taxon>
        <taxon>NPAAA clade</taxon>
        <taxon>indigoferoid/millettioid clade</taxon>
        <taxon>Phaseoleae</taxon>
        <taxon>Vigna</taxon>
    </lineage>
</organism>
<dbReference type="InterPro" id="IPR011990">
    <property type="entry name" value="TPR-like_helical_dom_sf"/>
</dbReference>
<name>A0A4D6NA86_VIGUN</name>
<sequence length="462" mass="52201">MQVRYVRSLSSGFRSRSATKSATSKPQPSSSSSSTSLCLSELDEDFMLSSLKLKQLSDSGDSADGVFKHISSIFHAGKSAKKPGSGEIDGAKEFERVQNLSWLSSISQNNILLQRKEQSHKKKQKFVFEVSQEIRFQKLVEVSAKMLGPETTLDLFGKLGRKPVSKGYNALVEMCIDKARGTDDEGIAVELGKVFNLFKSMRKQGLELEDQTYRPLLLYIIDMRMVEEFQFFYVIIKEENPSSVARLGYYEMLLWLRVNNEEKIQSICNYIAENDSEDMSVIRENVLLALCESERTEEILKLLEIIDIKDLSSVESVAMVFQALGRLLLEPVAEKFLFHLKNSDHEANNITNFIACYVVSIPNLLVEDVKKKFKDLHHRLEVSPSSSSYEKIILHSCALHKVNVALDIVNEMCEAGLTLSTDVLHSMLQICDDTSEYNLYLCSNALISSVHMIWPLCLSSRS</sequence>
<feature type="compositionally biased region" description="Polar residues" evidence="1">
    <location>
        <begin position="8"/>
        <end position="19"/>
    </location>
</feature>
<accession>A0A4D6NA86</accession>
<dbReference type="Proteomes" id="UP000501690">
    <property type="component" value="Linkage Group LG10"/>
</dbReference>
<feature type="compositionally biased region" description="Low complexity" evidence="1">
    <location>
        <begin position="20"/>
        <end position="36"/>
    </location>
</feature>
<feature type="region of interest" description="Disordered" evidence="1">
    <location>
        <begin position="1"/>
        <end position="36"/>
    </location>
</feature>
<dbReference type="EMBL" id="CP039354">
    <property type="protein sequence ID" value="QCE09812.1"/>
    <property type="molecule type" value="Genomic_DNA"/>
</dbReference>
<dbReference type="AlphaFoldDB" id="A0A4D6NA86"/>